<feature type="domain" description="HAT C-terminal dimerisation" evidence="6">
    <location>
        <begin position="476"/>
        <end position="525"/>
    </location>
</feature>
<dbReference type="Proteomes" id="UP001465976">
    <property type="component" value="Unassembled WGS sequence"/>
</dbReference>
<evidence type="ECO:0000256" key="2">
    <source>
        <dbReference type="ARBA" id="ARBA00022723"/>
    </source>
</evidence>
<dbReference type="SUPFAM" id="SSF53098">
    <property type="entry name" value="Ribonuclease H-like"/>
    <property type="match status" value="1"/>
</dbReference>
<keyword evidence="5" id="KW-0539">Nucleus</keyword>
<dbReference type="InterPro" id="IPR008906">
    <property type="entry name" value="HATC_C_dom"/>
</dbReference>
<gene>
    <name evidence="7" type="ORF">V5O48_003093</name>
</gene>
<dbReference type="PANTHER" id="PTHR46481">
    <property type="entry name" value="ZINC FINGER BED DOMAIN-CONTAINING PROTEIN 4"/>
    <property type="match status" value="1"/>
</dbReference>
<evidence type="ECO:0000256" key="1">
    <source>
        <dbReference type="ARBA" id="ARBA00004123"/>
    </source>
</evidence>
<comment type="caution">
    <text evidence="7">The sequence shown here is derived from an EMBL/GenBank/DDBJ whole genome shotgun (WGS) entry which is preliminary data.</text>
</comment>
<dbReference type="InterPro" id="IPR012337">
    <property type="entry name" value="RNaseH-like_sf"/>
</dbReference>
<evidence type="ECO:0000256" key="3">
    <source>
        <dbReference type="ARBA" id="ARBA00022771"/>
    </source>
</evidence>
<name>A0ABR3FTV6_9AGAR</name>
<dbReference type="PANTHER" id="PTHR46481:SF10">
    <property type="entry name" value="ZINC FINGER BED DOMAIN-CONTAINING PROTEIN 39"/>
    <property type="match status" value="1"/>
</dbReference>
<evidence type="ECO:0000313" key="8">
    <source>
        <dbReference type="Proteomes" id="UP001465976"/>
    </source>
</evidence>
<keyword evidence="3" id="KW-0863">Zinc-finger</keyword>
<organism evidence="7 8">
    <name type="scientific">Marasmius crinis-equi</name>
    <dbReference type="NCBI Taxonomy" id="585013"/>
    <lineage>
        <taxon>Eukaryota</taxon>
        <taxon>Fungi</taxon>
        <taxon>Dikarya</taxon>
        <taxon>Basidiomycota</taxon>
        <taxon>Agaricomycotina</taxon>
        <taxon>Agaricomycetes</taxon>
        <taxon>Agaricomycetidae</taxon>
        <taxon>Agaricales</taxon>
        <taxon>Marasmiineae</taxon>
        <taxon>Marasmiaceae</taxon>
        <taxon>Marasmius</taxon>
    </lineage>
</organism>
<evidence type="ECO:0000256" key="4">
    <source>
        <dbReference type="ARBA" id="ARBA00022833"/>
    </source>
</evidence>
<dbReference type="InterPro" id="IPR052035">
    <property type="entry name" value="ZnF_BED_domain_contain"/>
</dbReference>
<proteinExistence type="predicted"/>
<evidence type="ECO:0000313" key="7">
    <source>
        <dbReference type="EMBL" id="KAL0578902.1"/>
    </source>
</evidence>
<keyword evidence="4" id="KW-0862">Zinc</keyword>
<comment type="subcellular location">
    <subcellularLocation>
        <location evidence="1">Nucleus</location>
    </subcellularLocation>
</comment>
<accession>A0ABR3FTV6</accession>
<dbReference type="EMBL" id="JBAHYK010000079">
    <property type="protein sequence ID" value="KAL0578902.1"/>
    <property type="molecule type" value="Genomic_DNA"/>
</dbReference>
<dbReference type="Pfam" id="PF05699">
    <property type="entry name" value="Dimer_Tnp_hAT"/>
    <property type="match status" value="1"/>
</dbReference>
<evidence type="ECO:0000259" key="6">
    <source>
        <dbReference type="Pfam" id="PF05699"/>
    </source>
</evidence>
<evidence type="ECO:0000256" key="5">
    <source>
        <dbReference type="ARBA" id="ARBA00023242"/>
    </source>
</evidence>
<keyword evidence="8" id="KW-1185">Reference proteome</keyword>
<keyword evidence="2" id="KW-0479">Metal-binding</keyword>
<sequence>MPPYLKYKPSAPSPYEIRLAHGGQGITPQVIKNYMMTLKRHSEDTHSFETRREDFKALLCKWLASADRTVANTQSLSFRELFGPEIPNQDELLSMAEDMALNIVRDTQRAVNRIALSIHVSPLSKPRSVSAEVVVSILVHYSSSAGSMEERVLGLRSVKAELKSISDFVWITMEKYDLPGKLYAIIVDDTKQSDQLVEDIEQRLLSKGNKFAAKLSRLHCLHHTVRRAAAEFLQSSKSTLGNSRPYDTEAMLGVLDKLRHIIRYITSRPTDEWRQEANILPHNLRSLVLILDNEVNPWPTIGRMIGRALYLRPTIESFLRTHPAIKSYGLSDLEWQQLAFVSTVLNHFVTTMDRMVLGRSHHGRIGPATLPHLMNVPYCELLDVIRETLREVSQANSSFASFRNALMVSYDILQANYCSPLYVISAWFDPQTRLNSAVFGSEIERESVTAADAHLQNLLREAYPAPHNYLQAVHQLTLYQALPPIEDSEVDPVEWWNLRKGEFPLLYPIAMGALSVPGTVTAAERHALLFHETQITLRQSSVWGSERDQIIETMTVIKHDQTMQ</sequence>
<reference evidence="7 8" key="1">
    <citation type="submission" date="2024-02" db="EMBL/GenBank/DDBJ databases">
        <title>A draft genome for the cacao thread blight pathogen Marasmius crinis-equi.</title>
        <authorList>
            <person name="Cohen S.P."/>
            <person name="Baruah I.K."/>
            <person name="Amoako-Attah I."/>
            <person name="Bukari Y."/>
            <person name="Meinhardt L.W."/>
            <person name="Bailey B.A."/>
        </authorList>
    </citation>
    <scope>NUCLEOTIDE SEQUENCE [LARGE SCALE GENOMIC DNA]</scope>
    <source>
        <strain evidence="7 8">GH-76</strain>
    </source>
</reference>
<protein>
    <recommendedName>
        <fullName evidence="6">HAT C-terminal dimerisation domain-containing protein</fullName>
    </recommendedName>
</protein>